<keyword evidence="1" id="KW-1133">Transmembrane helix</keyword>
<keyword evidence="1" id="KW-0472">Membrane</keyword>
<proteinExistence type="predicted"/>
<keyword evidence="4" id="KW-0808">Transferase</keyword>
<keyword evidence="5" id="KW-1185">Reference proteome</keyword>
<dbReference type="PROSITE" id="PS50887">
    <property type="entry name" value="GGDEF"/>
    <property type="match status" value="1"/>
</dbReference>
<evidence type="ECO:0000313" key="4">
    <source>
        <dbReference type="EMBL" id="MDU0356204.1"/>
    </source>
</evidence>
<dbReference type="InterPro" id="IPR035965">
    <property type="entry name" value="PAS-like_dom_sf"/>
</dbReference>
<dbReference type="NCBIfam" id="TIGR00229">
    <property type="entry name" value="sensory_box"/>
    <property type="match status" value="1"/>
</dbReference>
<evidence type="ECO:0000259" key="3">
    <source>
        <dbReference type="PROSITE" id="PS50887"/>
    </source>
</evidence>
<dbReference type="CDD" id="cd01949">
    <property type="entry name" value="GGDEF"/>
    <property type="match status" value="1"/>
</dbReference>
<feature type="transmembrane region" description="Helical" evidence="1">
    <location>
        <begin position="155"/>
        <end position="173"/>
    </location>
</feature>
<keyword evidence="1" id="KW-0812">Transmembrane</keyword>
<evidence type="ECO:0000313" key="5">
    <source>
        <dbReference type="Proteomes" id="UP001247805"/>
    </source>
</evidence>
<organism evidence="4 5">
    <name type="scientific">Paraglaciecola aquimarina</name>
    <dbReference type="NCBI Taxonomy" id="1235557"/>
    <lineage>
        <taxon>Bacteria</taxon>
        <taxon>Pseudomonadati</taxon>
        <taxon>Pseudomonadota</taxon>
        <taxon>Gammaproteobacteria</taxon>
        <taxon>Alteromonadales</taxon>
        <taxon>Alteromonadaceae</taxon>
        <taxon>Paraglaciecola</taxon>
    </lineage>
</organism>
<dbReference type="EMBL" id="JAWDIO010000002">
    <property type="protein sequence ID" value="MDU0356204.1"/>
    <property type="molecule type" value="Genomic_DNA"/>
</dbReference>
<dbReference type="Gene3D" id="3.30.450.20">
    <property type="entry name" value="PAS domain"/>
    <property type="match status" value="1"/>
</dbReference>
<dbReference type="GO" id="GO:0052621">
    <property type="term" value="F:diguanylate cyclase activity"/>
    <property type="evidence" value="ECO:0007669"/>
    <property type="project" value="UniProtKB-EC"/>
</dbReference>
<dbReference type="Gene3D" id="6.10.340.10">
    <property type="match status" value="1"/>
</dbReference>
<sequence>MNHVKQRIHVRVALAIAIGATVIALLSSVFFYQSAFKNALYDAEHDIEQVFRTVENTASAAVYLDNEVLAQEVVGGLANNDLVLFAVIVSKTGLRVTDQAGKTEDKRALSHTKAALIEYQLVHPFFEDQTVGTLSVQPDQKAIERNATKIAEKQALLTIFQSIVIALLVWLLVNRTLTRPLIKVAGMLHRVNPAEPKKLDCPSGHDRDEIGKLVEDINSLLGSVEDHIDRERTMRQESEALERQFRLIYEKASAGIFLINKAGNVITANPAFHNILHTAKQLNGKPIEQFDFCDFFDDREQVQQMLISLRDSEDHMTTNGDLSLNLDSPHWVHCLFTKVVDEAGESLVEGILYDVTQRITREQDTRFEADHDTLTGLYNRRSGERNINQIIHTAQALDSTMAMLLIDLDGFKPVNDNYGHDAGDEVLVQIANRLTDVVRSSDIVARWGGDEFVIALDKIEKGGSRSIEVICEKILARVGQPIDLGQGKSCIIGVSIGVSRFPVDGKRLDELIDLSDSAMYHAKNSGKNRFTIHGEY</sequence>
<dbReference type="SUPFAM" id="SSF55073">
    <property type="entry name" value="Nucleotide cyclase"/>
    <property type="match status" value="1"/>
</dbReference>
<dbReference type="RefSeq" id="WP_316027707.1">
    <property type="nucleotide sequence ID" value="NZ_JAWDIO010000002.1"/>
</dbReference>
<dbReference type="InterPro" id="IPR000014">
    <property type="entry name" value="PAS"/>
</dbReference>
<gene>
    <name evidence="4" type="ORF">RS130_22040</name>
</gene>
<dbReference type="InterPro" id="IPR029787">
    <property type="entry name" value="Nucleotide_cyclase"/>
</dbReference>
<dbReference type="Pfam" id="PF00990">
    <property type="entry name" value="GGDEF"/>
    <property type="match status" value="1"/>
</dbReference>
<accession>A0ABU3T1R1</accession>
<protein>
    <submittedName>
        <fullName evidence="4">Sensor domain-containing diguanylate cyclase</fullName>
        <ecNumber evidence="4">2.7.7.65</ecNumber>
    </submittedName>
</protein>
<dbReference type="NCBIfam" id="TIGR00254">
    <property type="entry name" value="GGDEF"/>
    <property type="match status" value="1"/>
</dbReference>
<feature type="domain" description="GGDEF" evidence="3">
    <location>
        <begin position="399"/>
        <end position="535"/>
    </location>
</feature>
<evidence type="ECO:0000256" key="1">
    <source>
        <dbReference type="SAM" id="Phobius"/>
    </source>
</evidence>
<dbReference type="Proteomes" id="UP001247805">
    <property type="component" value="Unassembled WGS sequence"/>
</dbReference>
<dbReference type="InterPro" id="IPR003660">
    <property type="entry name" value="HAMP_dom"/>
</dbReference>
<dbReference type="InterPro" id="IPR043128">
    <property type="entry name" value="Rev_trsase/Diguanyl_cyclase"/>
</dbReference>
<reference evidence="4 5" key="1">
    <citation type="submission" date="2023-10" db="EMBL/GenBank/DDBJ databases">
        <title>Glaciecola aquimarina strain GGW-M5 nov., isolated from a coastal seawater.</title>
        <authorList>
            <person name="Bayburt H."/>
            <person name="Kim J.M."/>
            <person name="Choi B.J."/>
            <person name="Jeon C.O."/>
        </authorList>
    </citation>
    <scope>NUCLEOTIDE SEQUENCE [LARGE SCALE GENOMIC DNA]</scope>
    <source>
        <strain evidence="4 5">KCTC 32108</strain>
    </source>
</reference>
<comment type="caution">
    <text evidence="4">The sequence shown here is derived from an EMBL/GenBank/DDBJ whole genome shotgun (WGS) entry which is preliminary data.</text>
</comment>
<dbReference type="InterPro" id="IPR052155">
    <property type="entry name" value="Biofilm_reg_signaling"/>
</dbReference>
<dbReference type="SMART" id="SM00091">
    <property type="entry name" value="PAS"/>
    <property type="match status" value="1"/>
</dbReference>
<dbReference type="Gene3D" id="3.30.70.270">
    <property type="match status" value="1"/>
</dbReference>
<dbReference type="EC" id="2.7.7.65" evidence="4"/>
<feature type="transmembrane region" description="Helical" evidence="1">
    <location>
        <begin position="12"/>
        <end position="32"/>
    </location>
</feature>
<dbReference type="SUPFAM" id="SSF55785">
    <property type="entry name" value="PYP-like sensor domain (PAS domain)"/>
    <property type="match status" value="1"/>
</dbReference>
<keyword evidence="4" id="KW-0548">Nucleotidyltransferase</keyword>
<dbReference type="PANTHER" id="PTHR44757:SF2">
    <property type="entry name" value="BIOFILM ARCHITECTURE MAINTENANCE PROTEIN MBAA"/>
    <property type="match status" value="1"/>
</dbReference>
<dbReference type="PANTHER" id="PTHR44757">
    <property type="entry name" value="DIGUANYLATE CYCLASE DGCP"/>
    <property type="match status" value="1"/>
</dbReference>
<dbReference type="InterPro" id="IPR000160">
    <property type="entry name" value="GGDEF_dom"/>
</dbReference>
<dbReference type="SMART" id="SM00267">
    <property type="entry name" value="GGDEF"/>
    <property type="match status" value="1"/>
</dbReference>
<evidence type="ECO:0000259" key="2">
    <source>
        <dbReference type="PROSITE" id="PS50885"/>
    </source>
</evidence>
<feature type="domain" description="HAMP" evidence="2">
    <location>
        <begin position="175"/>
        <end position="229"/>
    </location>
</feature>
<name>A0ABU3T1R1_9ALTE</name>
<dbReference type="PROSITE" id="PS50885">
    <property type="entry name" value="HAMP"/>
    <property type="match status" value="1"/>
</dbReference>
<dbReference type="CDD" id="cd00130">
    <property type="entry name" value="PAS"/>
    <property type="match status" value="1"/>
</dbReference>
<dbReference type="Pfam" id="PF13426">
    <property type="entry name" value="PAS_9"/>
    <property type="match status" value="1"/>
</dbReference>